<dbReference type="SMART" id="SM00382">
    <property type="entry name" value="AAA"/>
    <property type="match status" value="1"/>
</dbReference>
<dbReference type="Pfam" id="PF00437">
    <property type="entry name" value="T2SSE"/>
    <property type="match status" value="1"/>
</dbReference>
<protein>
    <submittedName>
        <fullName evidence="3">Type IV pili twitching motility protein PilT</fullName>
    </submittedName>
</protein>
<dbReference type="Gene3D" id="3.40.50.300">
    <property type="entry name" value="P-loop containing nucleotide triphosphate hydrolases"/>
    <property type="match status" value="1"/>
</dbReference>
<sequence>MQKRGACAVFRLIPSKILTADDLGLPNQVLKFAKLSRGLVLVTGPTGSGKSTTLAAIIDYINKSRKEHILTIEDPVEFVHHSQGCLINHREVETHTESFSAALRAALREDPDVILVGELRDLETIELAITAAETGHLVFGTLHTNSAAKTVDRIIDAFPSGQQAQIRAMLSESLKGVIAQQLLKKADGKGRVAALELLIVNSAIANLIREGKTFQIPSMIQTGKGDGMQLMDQAIMEFLMNKTITPQEAYVKANDKKSFERFMDK</sequence>
<reference evidence="3 4" key="1">
    <citation type="journal article" date="2018" name="Nat. Biotechnol.">
        <title>A standardized bacterial taxonomy based on genome phylogeny substantially revises the tree of life.</title>
        <authorList>
            <person name="Parks D.H."/>
            <person name="Chuvochina M."/>
            <person name="Waite D.W."/>
            <person name="Rinke C."/>
            <person name="Skarshewski A."/>
            <person name="Chaumeil P.A."/>
            <person name="Hugenholtz P."/>
        </authorList>
    </citation>
    <scope>NUCLEOTIDE SEQUENCE [LARGE SCALE GENOMIC DNA]</scope>
    <source>
        <strain evidence="3">UBA8672</strain>
    </source>
</reference>
<comment type="similarity">
    <text evidence="1">Belongs to the GSP E family.</text>
</comment>
<dbReference type="InterPro" id="IPR003593">
    <property type="entry name" value="AAA+_ATPase"/>
</dbReference>
<comment type="caution">
    <text evidence="3">The sequence shown here is derived from an EMBL/GenBank/DDBJ whole genome shotgun (WGS) entry which is preliminary data.</text>
</comment>
<proteinExistence type="inferred from homology"/>
<dbReference type="PROSITE" id="PS00662">
    <property type="entry name" value="T2SP_E"/>
    <property type="match status" value="1"/>
</dbReference>
<dbReference type="AlphaFoldDB" id="A0A3D5QCH4"/>
<organism evidence="3 4">
    <name type="scientific">Flexistipes sinusarabici</name>
    <dbReference type="NCBI Taxonomy" id="2352"/>
    <lineage>
        <taxon>Bacteria</taxon>
        <taxon>Pseudomonadati</taxon>
        <taxon>Deferribacterota</taxon>
        <taxon>Deferribacteres</taxon>
        <taxon>Deferribacterales</taxon>
        <taxon>Flexistipitaceae</taxon>
        <taxon>Flexistipes</taxon>
    </lineage>
</organism>
<dbReference type="InterPro" id="IPR027417">
    <property type="entry name" value="P-loop_NTPase"/>
</dbReference>
<evidence type="ECO:0000313" key="4">
    <source>
        <dbReference type="Proteomes" id="UP000262325"/>
    </source>
</evidence>
<dbReference type="SUPFAM" id="SSF52540">
    <property type="entry name" value="P-loop containing nucleoside triphosphate hydrolases"/>
    <property type="match status" value="1"/>
</dbReference>
<feature type="domain" description="Bacterial type II secretion system protein E" evidence="2">
    <location>
        <begin position="107"/>
        <end position="121"/>
    </location>
</feature>
<dbReference type="InterPro" id="IPR050921">
    <property type="entry name" value="T4SS_GSP_E_ATPase"/>
</dbReference>
<evidence type="ECO:0000259" key="2">
    <source>
        <dbReference type="PROSITE" id="PS00662"/>
    </source>
</evidence>
<dbReference type="EMBL" id="DPPF01000136">
    <property type="protein sequence ID" value="HCW93364.1"/>
    <property type="molecule type" value="Genomic_DNA"/>
</dbReference>
<name>A0A3D5QCH4_FLESI</name>
<dbReference type="Proteomes" id="UP000262325">
    <property type="component" value="Unassembled WGS sequence"/>
</dbReference>
<gene>
    <name evidence="3" type="ORF">DHM44_06760</name>
</gene>
<dbReference type="GO" id="GO:0016887">
    <property type="term" value="F:ATP hydrolysis activity"/>
    <property type="evidence" value="ECO:0007669"/>
    <property type="project" value="InterPro"/>
</dbReference>
<dbReference type="PANTHER" id="PTHR30486:SF6">
    <property type="entry name" value="TYPE IV PILUS RETRACTATION ATPASE PILT"/>
    <property type="match status" value="1"/>
</dbReference>
<accession>A0A3D5QCH4</accession>
<dbReference type="InterPro" id="IPR006321">
    <property type="entry name" value="PilT/PilU"/>
</dbReference>
<dbReference type="NCBIfam" id="TIGR01420">
    <property type="entry name" value="pilT_fam"/>
    <property type="match status" value="1"/>
</dbReference>
<dbReference type="PANTHER" id="PTHR30486">
    <property type="entry name" value="TWITCHING MOTILITY PROTEIN PILT"/>
    <property type="match status" value="1"/>
</dbReference>
<dbReference type="GO" id="GO:0005524">
    <property type="term" value="F:ATP binding"/>
    <property type="evidence" value="ECO:0007669"/>
    <property type="project" value="InterPro"/>
</dbReference>
<feature type="non-terminal residue" evidence="3">
    <location>
        <position position="1"/>
    </location>
</feature>
<dbReference type="CDD" id="cd01131">
    <property type="entry name" value="PilT"/>
    <property type="match status" value="1"/>
</dbReference>
<evidence type="ECO:0000256" key="1">
    <source>
        <dbReference type="ARBA" id="ARBA00006611"/>
    </source>
</evidence>
<dbReference type="InterPro" id="IPR001482">
    <property type="entry name" value="T2SS/T4SS_dom"/>
</dbReference>
<evidence type="ECO:0000313" key="3">
    <source>
        <dbReference type="EMBL" id="HCW93364.1"/>
    </source>
</evidence>